<feature type="non-terminal residue" evidence="2">
    <location>
        <position position="138"/>
    </location>
</feature>
<dbReference type="EMBL" id="CADCVF010000035">
    <property type="protein sequence ID" value="CAA9455726.1"/>
    <property type="molecule type" value="Genomic_DNA"/>
</dbReference>
<feature type="region of interest" description="Disordered" evidence="1">
    <location>
        <begin position="117"/>
        <end position="138"/>
    </location>
</feature>
<dbReference type="AlphaFoldDB" id="A0A6J4QWR2"/>
<name>A0A6J4QWR2_9ACTN</name>
<protein>
    <submittedName>
        <fullName evidence="2">Uncharacterized protein</fullName>
    </submittedName>
</protein>
<organism evidence="2">
    <name type="scientific">uncultured Rubrobacteraceae bacterium</name>
    <dbReference type="NCBI Taxonomy" id="349277"/>
    <lineage>
        <taxon>Bacteria</taxon>
        <taxon>Bacillati</taxon>
        <taxon>Actinomycetota</taxon>
        <taxon>Rubrobacteria</taxon>
        <taxon>Rubrobacterales</taxon>
        <taxon>Rubrobacteraceae</taxon>
        <taxon>environmental samples</taxon>
    </lineage>
</organism>
<proteinExistence type="predicted"/>
<feature type="compositionally biased region" description="Basic residues" evidence="1">
    <location>
        <begin position="129"/>
        <end position="138"/>
    </location>
</feature>
<feature type="non-terminal residue" evidence="2">
    <location>
        <position position="1"/>
    </location>
</feature>
<accession>A0A6J4QWR2</accession>
<gene>
    <name evidence="2" type="ORF">AVDCRST_MAG58-1445</name>
</gene>
<evidence type="ECO:0000313" key="2">
    <source>
        <dbReference type="EMBL" id="CAA9455726.1"/>
    </source>
</evidence>
<evidence type="ECO:0000256" key="1">
    <source>
        <dbReference type="SAM" id="MobiDB-lite"/>
    </source>
</evidence>
<sequence length="138" mass="15136">CWTIVLVVLVGLRCLSGRSQWTRKSRGDVSCRSLRVLALKVTRNRGDDWASLRSPCGLPQCHPVEGRRSFSWKPRTPSGCCASWSQSLTHREPLSTLGLEGGCTNSSVGTSCSCRAQEKASSFSLGEKRRPKGNRKQG</sequence>
<reference evidence="2" key="1">
    <citation type="submission" date="2020-02" db="EMBL/GenBank/DDBJ databases">
        <authorList>
            <person name="Meier V. D."/>
        </authorList>
    </citation>
    <scope>NUCLEOTIDE SEQUENCE</scope>
    <source>
        <strain evidence="2">AVDCRST_MAG58</strain>
    </source>
</reference>